<name>A0AAW1IYF0_POPJA</name>
<evidence type="ECO:0000313" key="2">
    <source>
        <dbReference type="EMBL" id="KAK9695192.1"/>
    </source>
</evidence>
<evidence type="ECO:0000256" key="1">
    <source>
        <dbReference type="SAM" id="MobiDB-lite"/>
    </source>
</evidence>
<dbReference type="Proteomes" id="UP001458880">
    <property type="component" value="Unassembled WGS sequence"/>
</dbReference>
<proteinExistence type="predicted"/>
<keyword evidence="3" id="KW-1185">Reference proteome</keyword>
<reference evidence="2 3" key="1">
    <citation type="journal article" date="2024" name="BMC Genomics">
        <title>De novo assembly and annotation of Popillia japonica's genome with initial clues to its potential as an invasive pest.</title>
        <authorList>
            <person name="Cucini C."/>
            <person name="Boschi S."/>
            <person name="Funari R."/>
            <person name="Cardaioli E."/>
            <person name="Iannotti N."/>
            <person name="Marturano G."/>
            <person name="Paoli F."/>
            <person name="Bruttini M."/>
            <person name="Carapelli A."/>
            <person name="Frati F."/>
            <person name="Nardi F."/>
        </authorList>
    </citation>
    <scope>NUCLEOTIDE SEQUENCE [LARGE SCALE GENOMIC DNA]</scope>
    <source>
        <strain evidence="2">DMR45628</strain>
    </source>
</reference>
<feature type="region of interest" description="Disordered" evidence="1">
    <location>
        <begin position="18"/>
        <end position="55"/>
    </location>
</feature>
<comment type="caution">
    <text evidence="2">The sequence shown here is derived from an EMBL/GenBank/DDBJ whole genome shotgun (WGS) entry which is preliminary data.</text>
</comment>
<dbReference type="EMBL" id="JASPKY010000489">
    <property type="protein sequence ID" value="KAK9695192.1"/>
    <property type="molecule type" value="Genomic_DNA"/>
</dbReference>
<gene>
    <name evidence="2" type="ORF">QE152_g33030</name>
</gene>
<feature type="compositionally biased region" description="Acidic residues" evidence="1">
    <location>
        <begin position="18"/>
        <end position="51"/>
    </location>
</feature>
<accession>A0AAW1IYF0</accession>
<organism evidence="2 3">
    <name type="scientific">Popillia japonica</name>
    <name type="common">Japanese beetle</name>
    <dbReference type="NCBI Taxonomy" id="7064"/>
    <lineage>
        <taxon>Eukaryota</taxon>
        <taxon>Metazoa</taxon>
        <taxon>Ecdysozoa</taxon>
        <taxon>Arthropoda</taxon>
        <taxon>Hexapoda</taxon>
        <taxon>Insecta</taxon>
        <taxon>Pterygota</taxon>
        <taxon>Neoptera</taxon>
        <taxon>Endopterygota</taxon>
        <taxon>Coleoptera</taxon>
        <taxon>Polyphaga</taxon>
        <taxon>Scarabaeiformia</taxon>
        <taxon>Scarabaeidae</taxon>
        <taxon>Rutelinae</taxon>
        <taxon>Popillia</taxon>
    </lineage>
</organism>
<evidence type="ECO:0000313" key="3">
    <source>
        <dbReference type="Proteomes" id="UP001458880"/>
    </source>
</evidence>
<sequence length="74" mass="9191">MCALRLHYIKKKLWEEFDEDEDQTDVSDDQEDFNEDDHVEEREENSDSEQELENRILYQPPMKKIKGYRSFLYW</sequence>
<dbReference type="AlphaFoldDB" id="A0AAW1IYF0"/>
<protein>
    <submittedName>
        <fullName evidence="2">Uncharacterized protein</fullName>
    </submittedName>
</protein>